<feature type="compositionally biased region" description="Low complexity" evidence="1">
    <location>
        <begin position="236"/>
        <end position="249"/>
    </location>
</feature>
<reference evidence="3" key="3">
    <citation type="submission" date="2025-08" db="UniProtKB">
        <authorList>
            <consortium name="RefSeq"/>
        </authorList>
    </citation>
    <scope>IDENTIFICATION</scope>
    <source>
        <strain evidence="3">CBS 342.82</strain>
    </source>
</reference>
<reference evidence="3" key="2">
    <citation type="submission" date="2020-04" db="EMBL/GenBank/DDBJ databases">
        <authorList>
            <consortium name="NCBI Genome Project"/>
        </authorList>
    </citation>
    <scope>NUCLEOTIDE SEQUENCE</scope>
    <source>
        <strain evidence="3">CBS 342.82</strain>
    </source>
</reference>
<name>A0A6J3M7M0_9PEZI</name>
<dbReference type="Proteomes" id="UP000504637">
    <property type="component" value="Unplaced"/>
</dbReference>
<dbReference type="PANTHER" id="PTHR39472">
    <property type="entry name" value="EXPRESSED PROTEIN"/>
    <property type="match status" value="1"/>
</dbReference>
<evidence type="ECO:0000313" key="2">
    <source>
        <dbReference type="Proteomes" id="UP000504637"/>
    </source>
</evidence>
<feature type="compositionally biased region" description="Polar residues" evidence="1">
    <location>
        <begin position="257"/>
        <end position="273"/>
    </location>
</feature>
<dbReference type="RefSeq" id="XP_033460929.1">
    <property type="nucleotide sequence ID" value="XM_033607618.1"/>
</dbReference>
<sequence>MANQNGMVGQNAAGYNALSGQGAIPAGHFSDMQHLDRNMDALSIAVQENRAEWQLIEELLLRASRIQGRVPRDDSPHLTNGVHPDPPDVPNVDHLQPTVEQLQTELAAVTARAEVEKAERDHIIEEYMNAFNSITPAIHEYRYGYRTFMHNTLAHYNKLLEQAREETLNARLENQAWQAGLKRLSEGLRAASQARDEEGMPWKRRIAALKEENRILRARVGWDPPVDSDDEDDEAAGAGDRVPAGAAAARMPETRGRSTQATQLPVSASELQL</sequence>
<reference evidence="3" key="1">
    <citation type="submission" date="2020-01" db="EMBL/GenBank/DDBJ databases">
        <authorList>
            <consortium name="DOE Joint Genome Institute"/>
            <person name="Haridas S."/>
            <person name="Albert R."/>
            <person name="Binder M."/>
            <person name="Bloem J."/>
            <person name="Labutti K."/>
            <person name="Salamov A."/>
            <person name="Andreopoulos B."/>
            <person name="Baker S.E."/>
            <person name="Barry K."/>
            <person name="Bills G."/>
            <person name="Bluhm B.H."/>
            <person name="Cannon C."/>
            <person name="Castanera R."/>
            <person name="Culley D.E."/>
            <person name="Daum C."/>
            <person name="Ezra D."/>
            <person name="Gonzalez J.B."/>
            <person name="Henrissat B."/>
            <person name="Kuo A."/>
            <person name="Liang C."/>
            <person name="Lipzen A."/>
            <person name="Lutzoni F."/>
            <person name="Magnuson J."/>
            <person name="Mondo S."/>
            <person name="Nolan M."/>
            <person name="Ohm R."/>
            <person name="Pangilinan J."/>
            <person name="Park H.-J."/>
            <person name="Ramirez L."/>
            <person name="Alfaro M."/>
            <person name="Sun H."/>
            <person name="Tritt A."/>
            <person name="Yoshinaga Y."/>
            <person name="Zwiers L.-H."/>
            <person name="Turgeon B.G."/>
            <person name="Goodwin S.B."/>
            <person name="Spatafora J.W."/>
            <person name="Crous P.W."/>
            <person name="Grigoriev I.V."/>
        </authorList>
    </citation>
    <scope>NUCLEOTIDE SEQUENCE</scope>
    <source>
        <strain evidence="3">CBS 342.82</strain>
    </source>
</reference>
<feature type="region of interest" description="Disordered" evidence="1">
    <location>
        <begin position="221"/>
        <end position="273"/>
    </location>
</feature>
<dbReference type="AlphaFoldDB" id="A0A6J3M7M0"/>
<dbReference type="GeneID" id="54365417"/>
<feature type="compositionally biased region" description="Acidic residues" evidence="1">
    <location>
        <begin position="226"/>
        <end position="235"/>
    </location>
</feature>
<keyword evidence="2" id="KW-1185">Reference proteome</keyword>
<dbReference type="OrthoDB" id="21214at2759"/>
<evidence type="ECO:0000256" key="1">
    <source>
        <dbReference type="SAM" id="MobiDB-lite"/>
    </source>
</evidence>
<dbReference type="PANTHER" id="PTHR39472:SF1">
    <property type="entry name" value="EXPRESSED PROTEIN"/>
    <property type="match status" value="1"/>
</dbReference>
<protein>
    <submittedName>
        <fullName evidence="3">Uncharacterized protein</fullName>
    </submittedName>
</protein>
<proteinExistence type="predicted"/>
<evidence type="ECO:0000313" key="3">
    <source>
        <dbReference type="RefSeq" id="XP_033460929.1"/>
    </source>
</evidence>
<organism evidence="3">
    <name type="scientific">Dissoconium aciculare CBS 342.82</name>
    <dbReference type="NCBI Taxonomy" id="1314786"/>
    <lineage>
        <taxon>Eukaryota</taxon>
        <taxon>Fungi</taxon>
        <taxon>Dikarya</taxon>
        <taxon>Ascomycota</taxon>
        <taxon>Pezizomycotina</taxon>
        <taxon>Dothideomycetes</taxon>
        <taxon>Dothideomycetidae</taxon>
        <taxon>Mycosphaerellales</taxon>
        <taxon>Dissoconiaceae</taxon>
        <taxon>Dissoconium</taxon>
    </lineage>
</organism>
<gene>
    <name evidence="3" type="ORF">K489DRAFT_409679</name>
</gene>
<accession>A0A6J3M7M0</accession>